<comment type="subcellular location">
    <subcellularLocation>
        <location evidence="1">Cell membrane</location>
        <topology evidence="1">Multi-pass membrane protein</topology>
    </subcellularLocation>
</comment>
<name>A0A2A4G7M5_9FLAO</name>
<keyword evidence="9" id="KW-1185">Reference proteome</keyword>
<evidence type="ECO:0000256" key="4">
    <source>
        <dbReference type="ARBA" id="ARBA00022989"/>
    </source>
</evidence>
<protein>
    <submittedName>
        <fullName evidence="8">EamA family transporter</fullName>
    </submittedName>
</protein>
<feature type="transmembrane region" description="Helical" evidence="6">
    <location>
        <begin position="252"/>
        <end position="271"/>
    </location>
</feature>
<evidence type="ECO:0000256" key="1">
    <source>
        <dbReference type="ARBA" id="ARBA00004651"/>
    </source>
</evidence>
<comment type="caution">
    <text evidence="8">The sequence shown here is derived from an EMBL/GenBank/DDBJ whole genome shotgun (WGS) entry which is preliminary data.</text>
</comment>
<dbReference type="Gene3D" id="1.10.3730.20">
    <property type="match status" value="2"/>
</dbReference>
<evidence type="ECO:0000256" key="2">
    <source>
        <dbReference type="ARBA" id="ARBA00022475"/>
    </source>
</evidence>
<reference evidence="8 9" key="1">
    <citation type="submission" date="2017-04" db="EMBL/GenBank/DDBJ databases">
        <title>A new member of the family Flavobacteriaceae isolated from ascidians.</title>
        <authorList>
            <person name="Chen L."/>
        </authorList>
    </citation>
    <scope>NUCLEOTIDE SEQUENCE [LARGE SCALE GENOMIC DNA]</scope>
    <source>
        <strain evidence="8 9">HQA918</strain>
    </source>
</reference>
<dbReference type="Proteomes" id="UP000219559">
    <property type="component" value="Unassembled WGS sequence"/>
</dbReference>
<dbReference type="OrthoDB" id="9813617at2"/>
<dbReference type="RefSeq" id="WP_097442698.1">
    <property type="nucleotide sequence ID" value="NZ_NBWU01000004.1"/>
</dbReference>
<gene>
    <name evidence="8" type="ORF">B7P33_12055</name>
</gene>
<evidence type="ECO:0000313" key="9">
    <source>
        <dbReference type="Proteomes" id="UP000219559"/>
    </source>
</evidence>
<feature type="domain" description="EamA" evidence="7">
    <location>
        <begin position="159"/>
        <end position="293"/>
    </location>
</feature>
<evidence type="ECO:0000313" key="8">
    <source>
        <dbReference type="EMBL" id="PCE63980.1"/>
    </source>
</evidence>
<feature type="transmembrane region" description="Helical" evidence="6">
    <location>
        <begin position="220"/>
        <end position="240"/>
    </location>
</feature>
<evidence type="ECO:0000256" key="5">
    <source>
        <dbReference type="ARBA" id="ARBA00023136"/>
    </source>
</evidence>
<feature type="domain" description="EamA" evidence="7">
    <location>
        <begin position="9"/>
        <end position="146"/>
    </location>
</feature>
<evidence type="ECO:0000256" key="6">
    <source>
        <dbReference type="SAM" id="Phobius"/>
    </source>
</evidence>
<sequence>MEQNNLRISGALLAVLGVVLFSSKAVMVKWAYRFGVGTVDLLLFRMLFALPFYVGVVFWGENRSKLTELGLKEILQLLFLGFVGYYLASLLDFMGLKYIKAGLERVVLFVYPTLVVLLSWLFFKERLSKKGWWAIGVTYIGVLVVFFPELELGGVHVLLGTALVFGSAFTYAIYIVGSGRLIPRLGSARFTAYSMIVASVCVFIHYGFQAQGGLWEYPWQVYFIGVLMALFATVIPSFLIAAAIKRMGASRFSIFGSLGPVSTILLAYVFLGERIGGWQWLGMGIVILGVRLVGKRDKG</sequence>
<organism evidence="8 9">
    <name type="scientific">Sediminicola luteus</name>
    <dbReference type="NCBI Taxonomy" id="319238"/>
    <lineage>
        <taxon>Bacteria</taxon>
        <taxon>Pseudomonadati</taxon>
        <taxon>Bacteroidota</taxon>
        <taxon>Flavobacteriia</taxon>
        <taxon>Flavobacteriales</taxon>
        <taxon>Flavobacteriaceae</taxon>
        <taxon>Sediminicola</taxon>
    </lineage>
</organism>
<proteinExistence type="predicted"/>
<feature type="transmembrane region" description="Helical" evidence="6">
    <location>
        <begin position="106"/>
        <end position="123"/>
    </location>
</feature>
<keyword evidence="4 6" id="KW-1133">Transmembrane helix</keyword>
<feature type="transmembrane region" description="Helical" evidence="6">
    <location>
        <begin position="154"/>
        <end position="176"/>
    </location>
</feature>
<accession>A0A2A4G7M5</accession>
<dbReference type="PANTHER" id="PTHR32322">
    <property type="entry name" value="INNER MEMBRANE TRANSPORTER"/>
    <property type="match status" value="1"/>
</dbReference>
<feature type="transmembrane region" description="Helical" evidence="6">
    <location>
        <begin position="188"/>
        <end position="208"/>
    </location>
</feature>
<evidence type="ECO:0000256" key="3">
    <source>
        <dbReference type="ARBA" id="ARBA00022692"/>
    </source>
</evidence>
<dbReference type="SUPFAM" id="SSF103481">
    <property type="entry name" value="Multidrug resistance efflux transporter EmrE"/>
    <property type="match status" value="2"/>
</dbReference>
<feature type="transmembrane region" description="Helical" evidence="6">
    <location>
        <begin position="130"/>
        <end position="148"/>
    </location>
</feature>
<dbReference type="GO" id="GO:0005886">
    <property type="term" value="C:plasma membrane"/>
    <property type="evidence" value="ECO:0007669"/>
    <property type="project" value="UniProtKB-SubCell"/>
</dbReference>
<dbReference type="PANTHER" id="PTHR32322:SF18">
    <property type="entry name" value="S-ADENOSYLMETHIONINE_S-ADENOSYLHOMOCYSTEINE TRANSPORTER"/>
    <property type="match status" value="1"/>
</dbReference>
<feature type="transmembrane region" description="Helical" evidence="6">
    <location>
        <begin position="41"/>
        <end position="62"/>
    </location>
</feature>
<feature type="transmembrane region" description="Helical" evidence="6">
    <location>
        <begin position="74"/>
        <end position="94"/>
    </location>
</feature>
<dbReference type="InterPro" id="IPR037185">
    <property type="entry name" value="EmrE-like"/>
</dbReference>
<keyword evidence="2" id="KW-1003">Cell membrane</keyword>
<dbReference type="InterPro" id="IPR050638">
    <property type="entry name" value="AA-Vitamin_Transporters"/>
</dbReference>
<dbReference type="EMBL" id="NBWU01000004">
    <property type="protein sequence ID" value="PCE63980.1"/>
    <property type="molecule type" value="Genomic_DNA"/>
</dbReference>
<keyword evidence="5 6" id="KW-0472">Membrane</keyword>
<feature type="transmembrane region" description="Helical" evidence="6">
    <location>
        <begin position="277"/>
        <end position="294"/>
    </location>
</feature>
<keyword evidence="3 6" id="KW-0812">Transmembrane</keyword>
<dbReference type="InterPro" id="IPR000620">
    <property type="entry name" value="EamA_dom"/>
</dbReference>
<dbReference type="Pfam" id="PF00892">
    <property type="entry name" value="EamA"/>
    <property type="match status" value="2"/>
</dbReference>
<evidence type="ECO:0000259" key="7">
    <source>
        <dbReference type="Pfam" id="PF00892"/>
    </source>
</evidence>
<dbReference type="AlphaFoldDB" id="A0A2A4G7M5"/>